<evidence type="ECO:0000313" key="1">
    <source>
        <dbReference type="EMBL" id="GHH67804.1"/>
    </source>
</evidence>
<proteinExistence type="predicted"/>
<gene>
    <name evidence="1" type="ORF">GCM10018781_23640</name>
</gene>
<name>A0A919FKV2_9ACTN</name>
<evidence type="ECO:0000313" key="2">
    <source>
        <dbReference type="Proteomes" id="UP000617734"/>
    </source>
</evidence>
<protein>
    <submittedName>
        <fullName evidence="1">Uncharacterized protein</fullName>
    </submittedName>
</protein>
<accession>A0A919FKV2</accession>
<reference evidence="1" key="2">
    <citation type="submission" date="2020-09" db="EMBL/GenBank/DDBJ databases">
        <authorList>
            <person name="Sun Q."/>
            <person name="Ohkuma M."/>
        </authorList>
    </citation>
    <scope>NUCLEOTIDE SEQUENCE</scope>
    <source>
        <strain evidence="1">JCM 4646</strain>
    </source>
</reference>
<dbReference type="Proteomes" id="UP000617734">
    <property type="component" value="Unassembled WGS sequence"/>
</dbReference>
<comment type="caution">
    <text evidence="1">The sequence shown here is derived from an EMBL/GenBank/DDBJ whole genome shotgun (WGS) entry which is preliminary data.</text>
</comment>
<dbReference type="EMBL" id="BNBO01000009">
    <property type="protein sequence ID" value="GHH67804.1"/>
    <property type="molecule type" value="Genomic_DNA"/>
</dbReference>
<sequence>MSLHVNANEVVAVLLADGWYEAKAGTFTVGAFAFAGATDGSSADIAGQPGFRLTTQEGSVIMGPLSSVLAVRCEAGMDQERTPLQELAYRLDGQIVTVDGAESVRFTYAGQQFEVWLGATKYGLRWLFAAAGHRESAIDYGYGEKDPVDQVARAAMSELKAGMHPGPTQAPEGSAPTS</sequence>
<dbReference type="AlphaFoldDB" id="A0A919FKV2"/>
<organism evidence="1 2">
    <name type="scientific">Kitasatospora indigofera</name>
    <dbReference type="NCBI Taxonomy" id="67307"/>
    <lineage>
        <taxon>Bacteria</taxon>
        <taxon>Bacillati</taxon>
        <taxon>Actinomycetota</taxon>
        <taxon>Actinomycetes</taxon>
        <taxon>Kitasatosporales</taxon>
        <taxon>Streptomycetaceae</taxon>
        <taxon>Kitasatospora</taxon>
    </lineage>
</organism>
<dbReference type="RefSeq" id="WP_190210771.1">
    <property type="nucleotide sequence ID" value="NZ_BNBO01000009.1"/>
</dbReference>
<keyword evidence="2" id="KW-1185">Reference proteome</keyword>
<reference evidence="1" key="1">
    <citation type="journal article" date="2014" name="Int. J. Syst. Evol. Microbiol.">
        <title>Complete genome sequence of Corynebacterium casei LMG S-19264T (=DSM 44701T), isolated from a smear-ripened cheese.</title>
        <authorList>
            <consortium name="US DOE Joint Genome Institute (JGI-PGF)"/>
            <person name="Walter F."/>
            <person name="Albersmeier A."/>
            <person name="Kalinowski J."/>
            <person name="Ruckert C."/>
        </authorList>
    </citation>
    <scope>NUCLEOTIDE SEQUENCE</scope>
    <source>
        <strain evidence="1">JCM 4646</strain>
    </source>
</reference>
<dbReference type="GeneID" id="95352819"/>